<gene>
    <name evidence="2" type="ORF">O3P69_011011</name>
</gene>
<protein>
    <submittedName>
        <fullName evidence="2">Uncharacterized protein</fullName>
    </submittedName>
</protein>
<feature type="compositionally biased region" description="Pro residues" evidence="1">
    <location>
        <begin position="26"/>
        <end position="44"/>
    </location>
</feature>
<keyword evidence="3" id="KW-1185">Reference proteome</keyword>
<feature type="region of interest" description="Disordered" evidence="1">
    <location>
        <begin position="1"/>
        <end position="45"/>
    </location>
</feature>
<proteinExistence type="predicted"/>
<sequence length="131" mass="14257">MTDAAHNAPLSQHARATTPVGWLSPSRPPWNQPPTACLPPPPLTMPSLISKRLDAVQRRALRLVGMDGQQQQQQQQQQQEEQTGVTSLEHRRDVSALVVQHKALGSGGPSSQLDKAPTTSCPEGVQDHHLQ</sequence>
<feature type="compositionally biased region" description="Low complexity" evidence="1">
    <location>
        <begin position="69"/>
        <end position="82"/>
    </location>
</feature>
<feature type="region of interest" description="Disordered" evidence="1">
    <location>
        <begin position="60"/>
        <end position="131"/>
    </location>
</feature>
<evidence type="ECO:0000313" key="3">
    <source>
        <dbReference type="Proteomes" id="UP001487740"/>
    </source>
</evidence>
<evidence type="ECO:0000256" key="1">
    <source>
        <dbReference type="SAM" id="MobiDB-lite"/>
    </source>
</evidence>
<feature type="compositionally biased region" description="Polar residues" evidence="1">
    <location>
        <begin position="109"/>
        <end position="121"/>
    </location>
</feature>
<name>A0AAW0SGR5_SCYPA</name>
<dbReference type="EMBL" id="JARAKH010000606">
    <property type="protein sequence ID" value="KAK8374109.1"/>
    <property type="molecule type" value="Genomic_DNA"/>
</dbReference>
<accession>A0AAW0SGR5</accession>
<dbReference type="Proteomes" id="UP001487740">
    <property type="component" value="Unassembled WGS sequence"/>
</dbReference>
<comment type="caution">
    <text evidence="2">The sequence shown here is derived from an EMBL/GenBank/DDBJ whole genome shotgun (WGS) entry which is preliminary data.</text>
</comment>
<reference evidence="2 3" key="1">
    <citation type="submission" date="2023-03" db="EMBL/GenBank/DDBJ databases">
        <title>High-quality genome of Scylla paramamosain provides insights in environmental adaptation.</title>
        <authorList>
            <person name="Zhang L."/>
        </authorList>
    </citation>
    <scope>NUCLEOTIDE SEQUENCE [LARGE SCALE GENOMIC DNA]</scope>
    <source>
        <strain evidence="2">LZ_2023a</strain>
        <tissue evidence="2">Muscle</tissue>
    </source>
</reference>
<organism evidence="2 3">
    <name type="scientific">Scylla paramamosain</name>
    <name type="common">Mud crab</name>
    <dbReference type="NCBI Taxonomy" id="85552"/>
    <lineage>
        <taxon>Eukaryota</taxon>
        <taxon>Metazoa</taxon>
        <taxon>Ecdysozoa</taxon>
        <taxon>Arthropoda</taxon>
        <taxon>Crustacea</taxon>
        <taxon>Multicrustacea</taxon>
        <taxon>Malacostraca</taxon>
        <taxon>Eumalacostraca</taxon>
        <taxon>Eucarida</taxon>
        <taxon>Decapoda</taxon>
        <taxon>Pleocyemata</taxon>
        <taxon>Brachyura</taxon>
        <taxon>Eubrachyura</taxon>
        <taxon>Portunoidea</taxon>
        <taxon>Portunidae</taxon>
        <taxon>Portuninae</taxon>
        <taxon>Scylla</taxon>
    </lineage>
</organism>
<evidence type="ECO:0000313" key="2">
    <source>
        <dbReference type="EMBL" id="KAK8374109.1"/>
    </source>
</evidence>
<dbReference type="AlphaFoldDB" id="A0AAW0SGR5"/>